<proteinExistence type="predicted"/>
<feature type="non-terminal residue" evidence="2">
    <location>
        <position position="76"/>
    </location>
</feature>
<name>A0A6J4JLH1_9ACTN</name>
<feature type="region of interest" description="Disordered" evidence="1">
    <location>
        <begin position="31"/>
        <end position="76"/>
    </location>
</feature>
<feature type="non-terminal residue" evidence="2">
    <location>
        <position position="1"/>
    </location>
</feature>
<dbReference type="AlphaFoldDB" id="A0A6J4JLH1"/>
<evidence type="ECO:0000313" key="2">
    <source>
        <dbReference type="EMBL" id="CAA9281550.1"/>
    </source>
</evidence>
<gene>
    <name evidence="2" type="ORF">AVDCRST_MAG57-3882</name>
</gene>
<dbReference type="EMBL" id="CADCTI010000310">
    <property type="protein sequence ID" value="CAA9281550.1"/>
    <property type="molecule type" value="Genomic_DNA"/>
</dbReference>
<protein>
    <submittedName>
        <fullName evidence="2">Uncharacterized protein</fullName>
    </submittedName>
</protein>
<reference evidence="2" key="1">
    <citation type="submission" date="2020-02" db="EMBL/GenBank/DDBJ databases">
        <authorList>
            <person name="Meier V. D."/>
        </authorList>
    </citation>
    <scope>NUCLEOTIDE SEQUENCE</scope>
    <source>
        <strain evidence="2">AVDCRST_MAG57</strain>
    </source>
</reference>
<sequence length="76" mass="8241">GCRGVHRTRCRRGGAHGRRPLVLLSQAPHRGVARRLRRAPSPGPVRDARGGRARAPVGGRAQRAARRGRPQVGTRL</sequence>
<feature type="compositionally biased region" description="Low complexity" evidence="1">
    <location>
        <begin position="53"/>
        <end position="62"/>
    </location>
</feature>
<evidence type="ECO:0000256" key="1">
    <source>
        <dbReference type="SAM" id="MobiDB-lite"/>
    </source>
</evidence>
<accession>A0A6J4JLH1</accession>
<organism evidence="2">
    <name type="scientific">uncultured Blastococcus sp</name>
    <dbReference type="NCBI Taxonomy" id="217144"/>
    <lineage>
        <taxon>Bacteria</taxon>
        <taxon>Bacillati</taxon>
        <taxon>Actinomycetota</taxon>
        <taxon>Actinomycetes</taxon>
        <taxon>Geodermatophilales</taxon>
        <taxon>Geodermatophilaceae</taxon>
        <taxon>Blastococcus</taxon>
        <taxon>environmental samples</taxon>
    </lineage>
</organism>